<evidence type="ECO:0000313" key="2">
    <source>
        <dbReference type="EMBL" id="MEQ2425308.1"/>
    </source>
</evidence>
<dbReference type="Proteomes" id="UP001454086">
    <property type="component" value="Unassembled WGS sequence"/>
</dbReference>
<dbReference type="InterPro" id="IPR036388">
    <property type="entry name" value="WH-like_DNA-bd_sf"/>
</dbReference>
<evidence type="ECO:0000313" key="3">
    <source>
        <dbReference type="Proteomes" id="UP001454086"/>
    </source>
</evidence>
<dbReference type="NCBIfam" id="NF041107">
    <property type="entry name" value="RQC_minor_1"/>
    <property type="match status" value="1"/>
</dbReference>
<feature type="domain" description="RQC" evidence="1">
    <location>
        <begin position="23"/>
        <end position="120"/>
    </location>
</feature>
<name>A0ABV1D4I4_9FIRM</name>
<sequence>MGRRPRVQYSLDSGNIKKLPENEIKMILRAADELISTGGRNMLVKILKGSRDKKVLEHGLDKCPAYGFYHELTMEEISYRVDFMIEQDFLRIEYYDRLPVLVFSEAGWAIEEAVYAEELYQRFRARVKAGNGRDSGVAEDGMAGSTCQAGGVAGDMEPDALIEQMKTVNRQVVFDVLEKIRASKNTDFIPVLED</sequence>
<reference evidence="2 3" key="1">
    <citation type="submission" date="2024-03" db="EMBL/GenBank/DDBJ databases">
        <title>Human intestinal bacterial collection.</title>
        <authorList>
            <person name="Pauvert C."/>
            <person name="Hitch T.C.A."/>
            <person name="Clavel T."/>
        </authorList>
    </citation>
    <scope>NUCLEOTIDE SEQUENCE [LARGE SCALE GENOMIC DNA]</scope>
    <source>
        <strain evidence="2 3">CLA-SR-H021</strain>
    </source>
</reference>
<dbReference type="Gene3D" id="1.10.10.10">
    <property type="entry name" value="Winged helix-like DNA-binding domain superfamily/Winged helix DNA-binding domain"/>
    <property type="match status" value="1"/>
</dbReference>
<protein>
    <submittedName>
        <fullName evidence="2">RQC-minor-1 family DNA-binding protein</fullName>
    </submittedName>
</protein>
<gene>
    <name evidence="2" type="ORF">WMQ36_10025</name>
</gene>
<dbReference type="SMART" id="SM00956">
    <property type="entry name" value="RQC"/>
    <property type="match status" value="1"/>
</dbReference>
<dbReference type="SUPFAM" id="SSF46785">
    <property type="entry name" value="Winged helix' DNA-binding domain"/>
    <property type="match status" value="1"/>
</dbReference>
<dbReference type="Pfam" id="PF09382">
    <property type="entry name" value="RQC"/>
    <property type="match status" value="1"/>
</dbReference>
<keyword evidence="3" id="KW-1185">Reference proteome</keyword>
<keyword evidence="2" id="KW-0238">DNA-binding</keyword>
<dbReference type="GO" id="GO:0003677">
    <property type="term" value="F:DNA binding"/>
    <property type="evidence" value="ECO:0007669"/>
    <property type="project" value="UniProtKB-KW"/>
</dbReference>
<accession>A0ABV1D4I4</accession>
<dbReference type="InterPro" id="IPR018982">
    <property type="entry name" value="RQC_domain"/>
</dbReference>
<evidence type="ECO:0000259" key="1">
    <source>
        <dbReference type="SMART" id="SM00956"/>
    </source>
</evidence>
<organism evidence="2 3">
    <name type="scientific">Enterocloster hominis</name>
    <name type="common">ex Hitch et al. 2024</name>
    <dbReference type="NCBI Taxonomy" id="1917870"/>
    <lineage>
        <taxon>Bacteria</taxon>
        <taxon>Bacillati</taxon>
        <taxon>Bacillota</taxon>
        <taxon>Clostridia</taxon>
        <taxon>Lachnospirales</taxon>
        <taxon>Lachnospiraceae</taxon>
        <taxon>Enterocloster</taxon>
    </lineage>
</organism>
<comment type="caution">
    <text evidence="2">The sequence shown here is derived from an EMBL/GenBank/DDBJ whole genome shotgun (WGS) entry which is preliminary data.</text>
</comment>
<dbReference type="EMBL" id="JBBMFM010000029">
    <property type="protein sequence ID" value="MEQ2425308.1"/>
    <property type="molecule type" value="Genomic_DNA"/>
</dbReference>
<proteinExistence type="predicted"/>
<dbReference type="InterPro" id="IPR036390">
    <property type="entry name" value="WH_DNA-bd_sf"/>
</dbReference>
<dbReference type="RefSeq" id="WP_008724368.1">
    <property type="nucleotide sequence ID" value="NZ_JBBMFM010000029.1"/>
</dbReference>